<proteinExistence type="predicted"/>
<dbReference type="InterPro" id="IPR000587">
    <property type="entry name" value="Creatinase_N"/>
</dbReference>
<gene>
    <name evidence="3" type="ORF">UFOPK2657_00234</name>
</gene>
<accession>A0A6J6Q504</accession>
<dbReference type="Gene3D" id="3.90.230.10">
    <property type="entry name" value="Creatinase/methionine aminopeptidase superfamily"/>
    <property type="match status" value="1"/>
</dbReference>
<feature type="domain" description="Peptidase M24" evidence="1">
    <location>
        <begin position="151"/>
        <end position="354"/>
    </location>
</feature>
<dbReference type="InterPro" id="IPR050659">
    <property type="entry name" value="Peptidase_M24B"/>
</dbReference>
<organism evidence="3">
    <name type="scientific">freshwater metagenome</name>
    <dbReference type="NCBI Taxonomy" id="449393"/>
    <lineage>
        <taxon>unclassified sequences</taxon>
        <taxon>metagenomes</taxon>
        <taxon>ecological metagenomes</taxon>
    </lineage>
</organism>
<sequence>MSTTIATASDYLARIAKVRSAMVAKQVDATLLSVGHDLPYLSGYFAMPLERLTMLVIPQNGEVVMVVPRLEVPRVVPQPGVFSIVAWGETEDPVAIVAKLLPSARKIAIGDQMWARFLVELLAKVNDATFVRAVDVVGSLRMSKDASEIAALQAAGAAADRVAQQLHSGQIPLIGRTEAQVSADISARLLAEGHDVVNFAIVAAGENAASPHHHAGSRVIAKNEIVLCDFGGTMNGYCSDITRCVYTGKPASDVAQAYEVLFAAQAAGVAAGVVGAACEDVDRAARAIIEAAGFGEYFVHRTGHGIGMEAHEEPYMVSGNSLPISAGHAFSVEPGIYIPGKWGMRLEDIVVATETGPMPMNKVNHSLVTVEA</sequence>
<dbReference type="InterPro" id="IPR036005">
    <property type="entry name" value="Creatinase/aminopeptidase-like"/>
</dbReference>
<dbReference type="SUPFAM" id="SSF55920">
    <property type="entry name" value="Creatinase/aminopeptidase"/>
    <property type="match status" value="1"/>
</dbReference>
<evidence type="ECO:0000259" key="1">
    <source>
        <dbReference type="Pfam" id="PF00557"/>
    </source>
</evidence>
<evidence type="ECO:0000259" key="2">
    <source>
        <dbReference type="Pfam" id="PF01321"/>
    </source>
</evidence>
<dbReference type="PANTHER" id="PTHR46112">
    <property type="entry name" value="AMINOPEPTIDASE"/>
    <property type="match status" value="1"/>
</dbReference>
<feature type="domain" description="Creatinase N-terminal" evidence="2">
    <location>
        <begin position="14"/>
        <end position="142"/>
    </location>
</feature>
<name>A0A6J6Q504_9ZZZZ</name>
<dbReference type="AlphaFoldDB" id="A0A6J6Q504"/>
<evidence type="ECO:0000313" key="3">
    <source>
        <dbReference type="EMBL" id="CAB4705592.1"/>
    </source>
</evidence>
<dbReference type="EMBL" id="CAEZYG010000021">
    <property type="protein sequence ID" value="CAB4705592.1"/>
    <property type="molecule type" value="Genomic_DNA"/>
</dbReference>
<dbReference type="InterPro" id="IPR029149">
    <property type="entry name" value="Creatin/AminoP/Spt16_N"/>
</dbReference>
<dbReference type="PANTHER" id="PTHR46112:SF3">
    <property type="entry name" value="AMINOPEPTIDASE YPDF"/>
    <property type="match status" value="1"/>
</dbReference>
<protein>
    <submittedName>
        <fullName evidence="3">Unannotated protein</fullName>
    </submittedName>
</protein>
<reference evidence="3" key="1">
    <citation type="submission" date="2020-05" db="EMBL/GenBank/DDBJ databases">
        <authorList>
            <person name="Chiriac C."/>
            <person name="Salcher M."/>
            <person name="Ghai R."/>
            <person name="Kavagutti S V."/>
        </authorList>
    </citation>
    <scope>NUCLEOTIDE SEQUENCE</scope>
</reference>
<dbReference type="SUPFAM" id="SSF53092">
    <property type="entry name" value="Creatinase/prolidase N-terminal domain"/>
    <property type="match status" value="1"/>
</dbReference>
<dbReference type="Gene3D" id="3.40.350.10">
    <property type="entry name" value="Creatinase/prolidase N-terminal domain"/>
    <property type="match status" value="1"/>
</dbReference>
<dbReference type="Pfam" id="PF01321">
    <property type="entry name" value="Creatinase_N"/>
    <property type="match status" value="1"/>
</dbReference>
<dbReference type="InterPro" id="IPR000994">
    <property type="entry name" value="Pept_M24"/>
</dbReference>
<dbReference type="Pfam" id="PF00557">
    <property type="entry name" value="Peptidase_M24"/>
    <property type="match status" value="1"/>
</dbReference>